<dbReference type="HAMAP" id="MF_00910">
    <property type="entry name" value="FtsL"/>
    <property type="match status" value="1"/>
</dbReference>
<evidence type="ECO:0000256" key="4">
    <source>
        <dbReference type="ARBA" id="ARBA00022989"/>
    </source>
</evidence>
<dbReference type="Pfam" id="PF04977">
    <property type="entry name" value="DivIC"/>
    <property type="match status" value="1"/>
</dbReference>
<dbReference type="InterPro" id="IPR007060">
    <property type="entry name" value="FtsL/DivIC"/>
</dbReference>
<comment type="similarity">
    <text evidence="7">Belongs to the FtsL family.</text>
</comment>
<keyword evidence="10" id="KW-1185">Reference proteome</keyword>
<keyword evidence="6 7" id="KW-0131">Cell cycle</keyword>
<protein>
    <recommendedName>
        <fullName evidence="7 8">Cell division protein FtsL</fullName>
    </recommendedName>
</protein>
<keyword evidence="4 7" id="KW-1133">Transmembrane helix</keyword>
<evidence type="ECO:0000256" key="7">
    <source>
        <dbReference type="HAMAP-Rule" id="MF_00910"/>
    </source>
</evidence>
<evidence type="ECO:0000256" key="3">
    <source>
        <dbReference type="ARBA" id="ARBA00022692"/>
    </source>
</evidence>
<evidence type="ECO:0000256" key="6">
    <source>
        <dbReference type="ARBA" id="ARBA00023306"/>
    </source>
</evidence>
<reference evidence="10" key="1">
    <citation type="journal article" date="2019" name="Int. J. Syst. Evol. Microbiol.">
        <title>The Global Catalogue of Microorganisms (GCM) 10K type strain sequencing project: providing services to taxonomists for standard genome sequencing and annotation.</title>
        <authorList>
            <consortium name="The Broad Institute Genomics Platform"/>
            <consortium name="The Broad Institute Genome Sequencing Center for Infectious Disease"/>
            <person name="Wu L."/>
            <person name="Ma J."/>
        </authorList>
    </citation>
    <scope>NUCLEOTIDE SEQUENCE [LARGE SCALE GENOMIC DNA]</scope>
    <source>
        <strain evidence="10">TISTR 2241</strain>
    </source>
</reference>
<keyword evidence="1 7" id="KW-1003">Cell membrane</keyword>
<evidence type="ECO:0000313" key="9">
    <source>
        <dbReference type="EMBL" id="MFD2616974.1"/>
    </source>
</evidence>
<dbReference type="Proteomes" id="UP001597458">
    <property type="component" value="Unassembled WGS sequence"/>
</dbReference>
<sequence>MNLAVRHLEEKEQVLPKKQSRVQKSANSEGLPQRRITKGEKILWFGAGMLIVALTLIIVSYQARLFFLNGSIQNLQNKVAVQAKINQQLKVEQTNLSSPERIMKYAKEKLGLNLNIKNVKVISDR</sequence>
<dbReference type="EMBL" id="JBHUMR010000008">
    <property type="protein sequence ID" value="MFD2616974.1"/>
    <property type="molecule type" value="Genomic_DNA"/>
</dbReference>
<gene>
    <name evidence="7 9" type="primary">ftsL</name>
    <name evidence="9" type="ORF">ACFSTF_06565</name>
</gene>
<comment type="caution">
    <text evidence="9">The sequence shown here is derived from an EMBL/GenBank/DDBJ whole genome shotgun (WGS) entry which is preliminary data.</text>
</comment>
<organism evidence="9 10">
    <name type="scientific">Terrilactibacillus laevilacticus</name>
    <dbReference type="NCBI Taxonomy" id="1380157"/>
    <lineage>
        <taxon>Bacteria</taxon>
        <taxon>Bacillati</taxon>
        <taxon>Bacillota</taxon>
        <taxon>Bacilli</taxon>
        <taxon>Bacillales</taxon>
        <taxon>Bacillaceae</taxon>
        <taxon>Terrilactibacillus</taxon>
    </lineage>
</organism>
<keyword evidence="3 7" id="KW-0812">Transmembrane</keyword>
<evidence type="ECO:0000256" key="8">
    <source>
        <dbReference type="NCBIfam" id="TIGR02209"/>
    </source>
</evidence>
<comment type="function">
    <text evidence="7">Essential cell division protein.</text>
</comment>
<comment type="subcellular location">
    <subcellularLocation>
        <location evidence="7">Cell membrane</location>
        <topology evidence="7">Single-pass type II membrane protein</topology>
    </subcellularLocation>
    <text evidence="7">Localizes to the division septum where it forms a ring structure.</text>
</comment>
<evidence type="ECO:0000256" key="2">
    <source>
        <dbReference type="ARBA" id="ARBA00022618"/>
    </source>
</evidence>
<dbReference type="GO" id="GO:0051301">
    <property type="term" value="P:cell division"/>
    <property type="evidence" value="ECO:0007669"/>
    <property type="project" value="UniProtKB-KW"/>
</dbReference>
<feature type="transmembrane region" description="Helical" evidence="7">
    <location>
        <begin position="42"/>
        <end position="61"/>
    </location>
</feature>
<evidence type="ECO:0000256" key="1">
    <source>
        <dbReference type="ARBA" id="ARBA00022475"/>
    </source>
</evidence>
<dbReference type="InterPro" id="IPR011922">
    <property type="entry name" value="Cell_div_FtsL"/>
</dbReference>
<name>A0ABW5PQ26_9BACI</name>
<keyword evidence="2 7" id="KW-0132">Cell division</keyword>
<evidence type="ECO:0000256" key="5">
    <source>
        <dbReference type="ARBA" id="ARBA00023136"/>
    </source>
</evidence>
<dbReference type="RefSeq" id="WP_141189190.1">
    <property type="nucleotide sequence ID" value="NZ_JBHUMR010000008.1"/>
</dbReference>
<keyword evidence="5 7" id="KW-0472">Membrane</keyword>
<dbReference type="NCBIfam" id="TIGR02209">
    <property type="entry name" value="ftsL_broad"/>
    <property type="match status" value="1"/>
</dbReference>
<proteinExistence type="inferred from homology"/>
<evidence type="ECO:0000313" key="10">
    <source>
        <dbReference type="Proteomes" id="UP001597458"/>
    </source>
</evidence>
<accession>A0ABW5PQ26</accession>